<name>A0A6C0LLZ8_9ZZZZ</name>
<dbReference type="AlphaFoldDB" id="A0A6C0LLZ8"/>
<reference evidence="1" key="1">
    <citation type="journal article" date="2020" name="Nature">
        <title>Giant virus diversity and host interactions through global metagenomics.</title>
        <authorList>
            <person name="Schulz F."/>
            <person name="Roux S."/>
            <person name="Paez-Espino D."/>
            <person name="Jungbluth S."/>
            <person name="Walsh D.A."/>
            <person name="Denef V.J."/>
            <person name="McMahon K.D."/>
            <person name="Konstantinidis K.T."/>
            <person name="Eloe-Fadrosh E.A."/>
            <person name="Kyrpides N.C."/>
            <person name="Woyke T."/>
        </authorList>
    </citation>
    <scope>NUCLEOTIDE SEQUENCE</scope>
    <source>
        <strain evidence="1">GVMAG-M-3300027833-11</strain>
    </source>
</reference>
<organism evidence="1">
    <name type="scientific">viral metagenome</name>
    <dbReference type="NCBI Taxonomy" id="1070528"/>
    <lineage>
        <taxon>unclassified sequences</taxon>
        <taxon>metagenomes</taxon>
        <taxon>organismal metagenomes</taxon>
    </lineage>
</organism>
<accession>A0A6C0LLZ8</accession>
<evidence type="ECO:0000313" key="1">
    <source>
        <dbReference type="EMBL" id="QHU30252.1"/>
    </source>
</evidence>
<dbReference type="EMBL" id="MN740504">
    <property type="protein sequence ID" value="QHU30252.1"/>
    <property type="molecule type" value="Genomic_DNA"/>
</dbReference>
<proteinExistence type="predicted"/>
<sequence length="97" mass="11047">MAEAEQQYQMPGAQSMQHACKIAVADDKPIMLDYWADSCDQKVVIGVRENGEKLLVKSEEEYTSPIAKIYKVDKEYLIITENSIYLTSDQIATRRIS</sequence>
<protein>
    <submittedName>
        <fullName evidence="1">Uncharacterized protein</fullName>
    </submittedName>
</protein>